<dbReference type="AlphaFoldDB" id="A0A0R2LMH3"/>
<evidence type="ECO:0000313" key="1">
    <source>
        <dbReference type="EMBL" id="KRN99508.1"/>
    </source>
</evidence>
<comment type="caution">
    <text evidence="1">The sequence shown here is derived from an EMBL/GenBank/DDBJ whole genome shotgun (WGS) entry which is preliminary data.</text>
</comment>
<dbReference type="EMBL" id="JQCN01000031">
    <property type="protein sequence ID" value="KRN99508.1"/>
    <property type="molecule type" value="Genomic_DNA"/>
</dbReference>
<gene>
    <name evidence="1" type="ORF">IV66_GL001512</name>
</gene>
<keyword evidence="2" id="KW-1185">Reference proteome</keyword>
<protein>
    <submittedName>
        <fullName evidence="1">Uncharacterized protein</fullName>
    </submittedName>
</protein>
<sequence length="131" mass="14815">MAYLTFKEYNDMGFSRVPDEDAFDKVEPYAEILFDVQTKNFYRIHDLENDVPERAKLFKRALALQVEFSHDVGVATPYEVAQNNVTHFSVGRTSVDSGDIRTATRGNTGLYSVAYSLLVRTGLLYRGVCSC</sequence>
<proteinExistence type="predicted"/>
<evidence type="ECO:0000313" key="2">
    <source>
        <dbReference type="Proteomes" id="UP000051886"/>
    </source>
</evidence>
<dbReference type="Proteomes" id="UP000051886">
    <property type="component" value="Unassembled WGS sequence"/>
</dbReference>
<dbReference type="RefSeq" id="WP_017868787.1">
    <property type="nucleotide sequence ID" value="NZ_BJYB01000024.1"/>
</dbReference>
<accession>A0A0R2LMH3</accession>
<dbReference type="STRING" id="449659.IV66_GL001512"/>
<dbReference type="OrthoDB" id="2048198at2"/>
<reference evidence="1 2" key="1">
    <citation type="journal article" date="2015" name="Genome Announc.">
        <title>Expanding the biotechnology potential of lactobacilli through comparative genomics of 213 strains and associated genera.</title>
        <authorList>
            <person name="Sun Z."/>
            <person name="Harris H.M."/>
            <person name="McCann A."/>
            <person name="Guo C."/>
            <person name="Argimon S."/>
            <person name="Zhang W."/>
            <person name="Yang X."/>
            <person name="Jeffery I.B."/>
            <person name="Cooney J.C."/>
            <person name="Kagawa T.F."/>
            <person name="Liu W."/>
            <person name="Song Y."/>
            <person name="Salvetti E."/>
            <person name="Wrobel A."/>
            <person name="Rasinkangas P."/>
            <person name="Parkhill J."/>
            <person name="Rea M.C."/>
            <person name="O'Sullivan O."/>
            <person name="Ritari J."/>
            <person name="Douillard F.P."/>
            <person name="Paul Ross R."/>
            <person name="Yang R."/>
            <person name="Briner A.E."/>
            <person name="Felis G.E."/>
            <person name="de Vos W.M."/>
            <person name="Barrangou R."/>
            <person name="Klaenhammer T.R."/>
            <person name="Caufield P.W."/>
            <person name="Cui Y."/>
            <person name="Zhang H."/>
            <person name="O'Toole P.W."/>
        </authorList>
    </citation>
    <scope>NUCLEOTIDE SEQUENCE [LARGE SCALE GENOMIC DNA]</scope>
    <source>
        <strain evidence="1 2">NBRC 103219</strain>
    </source>
</reference>
<name>A0A0R2LMH3_9LACO</name>
<organism evidence="1 2">
    <name type="scientific">Ligilactobacillus pobuzihii</name>
    <dbReference type="NCBI Taxonomy" id="449659"/>
    <lineage>
        <taxon>Bacteria</taxon>
        <taxon>Bacillati</taxon>
        <taxon>Bacillota</taxon>
        <taxon>Bacilli</taxon>
        <taxon>Lactobacillales</taxon>
        <taxon>Lactobacillaceae</taxon>
        <taxon>Ligilactobacillus</taxon>
    </lineage>
</organism>
<dbReference type="PATRIC" id="fig|449659.4.peg.1538"/>